<comment type="subunit">
    <text evidence="6">Part of the FGAM synthase complex composed of 1 PurL, 1 PurQ and 2 PurS subunits.</text>
</comment>
<dbReference type="PANTHER" id="PTHR34696">
    <property type="entry name" value="PHOSPHORIBOSYLFORMYLGLYCINAMIDINE SYNTHASE SUBUNIT PURS"/>
    <property type="match status" value="1"/>
</dbReference>
<name>A0A7J2TLN1_ARCFL</name>
<dbReference type="Gene3D" id="3.30.1280.10">
    <property type="entry name" value="Phosphoribosylformylglycinamidine synthase subunit PurS"/>
    <property type="match status" value="1"/>
</dbReference>
<protein>
    <recommendedName>
        <fullName evidence="6">Phosphoribosylformylglycinamidine synthase subunit PurS</fullName>
        <shortName evidence="6">FGAM synthase</shortName>
        <ecNumber evidence="6">6.3.5.3</ecNumber>
    </recommendedName>
    <alternativeName>
        <fullName evidence="6">Formylglycinamide ribonucleotide amidotransferase subunit III</fullName>
        <shortName evidence="6">FGAR amidotransferase III</shortName>
        <shortName evidence="6">FGAR-AT III</shortName>
    </alternativeName>
    <alternativeName>
        <fullName evidence="6">Phosphoribosylformylglycinamidine synthase subunit III</fullName>
    </alternativeName>
</protein>
<comment type="subcellular location">
    <subcellularLocation>
        <location evidence="6">Cytoplasm</location>
    </subcellularLocation>
</comment>
<gene>
    <name evidence="6 7" type="primary">purS</name>
    <name evidence="7" type="ORF">ENP88_08105</name>
</gene>
<organism evidence="7">
    <name type="scientific">Archaeoglobus fulgidus</name>
    <dbReference type="NCBI Taxonomy" id="2234"/>
    <lineage>
        <taxon>Archaea</taxon>
        <taxon>Methanobacteriati</taxon>
        <taxon>Methanobacteriota</taxon>
        <taxon>Archaeoglobi</taxon>
        <taxon>Archaeoglobales</taxon>
        <taxon>Archaeoglobaceae</taxon>
        <taxon>Archaeoglobus</taxon>
    </lineage>
</organism>
<dbReference type="UniPathway" id="UPA00074">
    <property type="reaction ID" value="UER00128"/>
</dbReference>
<proteinExistence type="inferred from homology"/>
<dbReference type="InterPro" id="IPR036604">
    <property type="entry name" value="PurS-like_sf"/>
</dbReference>
<comment type="pathway">
    <text evidence="6">Purine metabolism; IMP biosynthesis via de novo pathway; 5-amino-1-(5-phospho-D-ribosyl)imidazole from N(2)-formyl-N(1)-(5-phospho-D-ribosyl)glycinamide: step 1/2.</text>
</comment>
<dbReference type="InterPro" id="IPR003850">
    <property type="entry name" value="PurS"/>
</dbReference>
<reference evidence="7" key="1">
    <citation type="journal article" date="2020" name="mSystems">
        <title>Genome- and Community-Level Interaction Insights into Carbon Utilization and Element Cycling Functions of Hydrothermarchaeota in Hydrothermal Sediment.</title>
        <authorList>
            <person name="Zhou Z."/>
            <person name="Liu Y."/>
            <person name="Xu W."/>
            <person name="Pan J."/>
            <person name="Luo Z.H."/>
            <person name="Li M."/>
        </authorList>
    </citation>
    <scope>NUCLEOTIDE SEQUENCE [LARGE SCALE GENOMIC DNA]</scope>
    <source>
        <strain evidence="7">SpSt-26</strain>
    </source>
</reference>
<keyword evidence="4 6" id="KW-0658">Purine biosynthesis</keyword>
<evidence type="ECO:0000256" key="5">
    <source>
        <dbReference type="ARBA" id="ARBA00022840"/>
    </source>
</evidence>
<keyword evidence="3 6" id="KW-0547">Nucleotide-binding</keyword>
<dbReference type="HAMAP" id="MF_01926">
    <property type="entry name" value="PurS"/>
    <property type="match status" value="1"/>
</dbReference>
<evidence type="ECO:0000256" key="2">
    <source>
        <dbReference type="ARBA" id="ARBA00022598"/>
    </source>
</evidence>
<comment type="catalytic activity">
    <reaction evidence="6">
        <text>N(2)-formyl-N(1)-(5-phospho-beta-D-ribosyl)glycinamide + L-glutamine + ATP + H2O = 2-formamido-N(1)-(5-O-phospho-beta-D-ribosyl)acetamidine + L-glutamate + ADP + phosphate + H(+)</text>
        <dbReference type="Rhea" id="RHEA:17129"/>
        <dbReference type="ChEBI" id="CHEBI:15377"/>
        <dbReference type="ChEBI" id="CHEBI:15378"/>
        <dbReference type="ChEBI" id="CHEBI:29985"/>
        <dbReference type="ChEBI" id="CHEBI:30616"/>
        <dbReference type="ChEBI" id="CHEBI:43474"/>
        <dbReference type="ChEBI" id="CHEBI:58359"/>
        <dbReference type="ChEBI" id="CHEBI:147286"/>
        <dbReference type="ChEBI" id="CHEBI:147287"/>
        <dbReference type="ChEBI" id="CHEBI:456216"/>
        <dbReference type="EC" id="6.3.5.3"/>
    </reaction>
</comment>
<comment type="similarity">
    <text evidence="6">Belongs to the PurS family.</text>
</comment>
<dbReference type="PANTHER" id="PTHR34696:SF1">
    <property type="entry name" value="PHOSPHORIBOSYLFORMYLGLYCINAMIDINE SYNTHASE SUBUNIT PURS"/>
    <property type="match status" value="1"/>
</dbReference>
<dbReference type="SUPFAM" id="SSF82697">
    <property type="entry name" value="PurS-like"/>
    <property type="match status" value="1"/>
</dbReference>
<dbReference type="GO" id="GO:0005737">
    <property type="term" value="C:cytoplasm"/>
    <property type="evidence" value="ECO:0007669"/>
    <property type="project" value="UniProtKB-SubCell"/>
</dbReference>
<dbReference type="GO" id="GO:0006189">
    <property type="term" value="P:'de novo' IMP biosynthetic process"/>
    <property type="evidence" value="ECO:0007669"/>
    <property type="project" value="UniProtKB-UniRule"/>
</dbReference>
<comment type="caution">
    <text evidence="7">The sequence shown here is derived from an EMBL/GenBank/DDBJ whole genome shotgun (WGS) entry which is preliminary data.</text>
</comment>
<keyword evidence="2 6" id="KW-0436">Ligase</keyword>
<evidence type="ECO:0000256" key="6">
    <source>
        <dbReference type="HAMAP-Rule" id="MF_01926"/>
    </source>
</evidence>
<comment type="function">
    <text evidence="6">Part of the phosphoribosylformylglycinamidine synthase complex involved in the purines biosynthetic pathway. Catalyzes the ATP-dependent conversion of formylglycinamide ribonucleotide (FGAR) and glutamine to yield formylglycinamidine ribonucleotide (FGAM) and glutamate. The FGAM synthase complex is composed of three subunits. PurQ produces an ammonia molecule by converting glutamine to glutamate. PurL transfers the ammonia molecule to FGAR to form FGAM in an ATP-dependent manner. PurS interacts with PurQ and PurL and is thought to assist in the transfer of the ammonia molecule from PurQ to PurL.</text>
</comment>
<evidence type="ECO:0000256" key="3">
    <source>
        <dbReference type="ARBA" id="ARBA00022741"/>
    </source>
</evidence>
<dbReference type="EC" id="6.3.5.3" evidence="6"/>
<dbReference type="GO" id="GO:0005524">
    <property type="term" value="F:ATP binding"/>
    <property type="evidence" value="ECO:0007669"/>
    <property type="project" value="UniProtKB-UniRule"/>
</dbReference>
<dbReference type="Pfam" id="PF02700">
    <property type="entry name" value="PurS"/>
    <property type="match status" value="1"/>
</dbReference>
<dbReference type="AlphaFoldDB" id="A0A7J2TLN1"/>
<dbReference type="EMBL" id="DSLA01000130">
    <property type="protein sequence ID" value="HEH36074.1"/>
    <property type="molecule type" value="Genomic_DNA"/>
</dbReference>
<accession>A0A7J2TLN1</accession>
<dbReference type="NCBIfam" id="NF004630">
    <property type="entry name" value="PRK05974.1"/>
    <property type="match status" value="1"/>
</dbReference>
<evidence type="ECO:0000256" key="4">
    <source>
        <dbReference type="ARBA" id="ARBA00022755"/>
    </source>
</evidence>
<evidence type="ECO:0000313" key="7">
    <source>
        <dbReference type="EMBL" id="HEH36074.1"/>
    </source>
</evidence>
<dbReference type="GO" id="GO:0004642">
    <property type="term" value="F:phosphoribosylformylglycinamidine synthase activity"/>
    <property type="evidence" value="ECO:0007669"/>
    <property type="project" value="UniProtKB-UniRule"/>
</dbReference>
<keyword evidence="5 6" id="KW-0067">ATP-binding</keyword>
<dbReference type="NCBIfam" id="TIGR00302">
    <property type="entry name" value="phosphoribosylformylglycinamidine synthase subunit PurS"/>
    <property type="match status" value="1"/>
</dbReference>
<keyword evidence="1 6" id="KW-0963">Cytoplasm</keyword>
<evidence type="ECO:0000256" key="1">
    <source>
        <dbReference type="ARBA" id="ARBA00022490"/>
    </source>
</evidence>
<sequence length="83" mass="9618">MIADVYIELKEGVADPEGESTLKALRLLGYKRVKRVSSIKVYRIEIDAKNREEAEKELKEMCERLLANPVIHRYKISWVNGDV</sequence>